<protein>
    <submittedName>
        <fullName evidence="1">Uncharacterized protein</fullName>
    </submittedName>
</protein>
<organism evidence="1 2">
    <name type="scientific">Roseococcus pinisoli</name>
    <dbReference type="NCBI Taxonomy" id="2835040"/>
    <lineage>
        <taxon>Bacteria</taxon>
        <taxon>Pseudomonadati</taxon>
        <taxon>Pseudomonadota</taxon>
        <taxon>Alphaproteobacteria</taxon>
        <taxon>Acetobacterales</taxon>
        <taxon>Roseomonadaceae</taxon>
        <taxon>Roseococcus</taxon>
    </lineage>
</organism>
<sequence>MNDMQVGRIEFGPADPHKRAQFEEMLRKAKEWFDGLSPVDQALHRAEQRRSMIRGLAGQDPGPGILVEEVKRLRALVVSLGGTP</sequence>
<dbReference type="EMBL" id="JAHCDA010000003">
    <property type="protein sequence ID" value="MBS7812300.1"/>
    <property type="molecule type" value="Genomic_DNA"/>
</dbReference>
<proteinExistence type="predicted"/>
<accession>A0ABS5QH71</accession>
<keyword evidence="2" id="KW-1185">Reference proteome</keyword>
<evidence type="ECO:0000313" key="2">
    <source>
        <dbReference type="Proteomes" id="UP000766336"/>
    </source>
</evidence>
<gene>
    <name evidence="1" type="ORF">KHU32_15225</name>
</gene>
<evidence type="ECO:0000313" key="1">
    <source>
        <dbReference type="EMBL" id="MBS7812300.1"/>
    </source>
</evidence>
<reference evidence="1 2" key="1">
    <citation type="submission" date="2021-05" db="EMBL/GenBank/DDBJ databases">
        <title>Roseococcus sp. XZZS9, whole genome shotgun sequencing project.</title>
        <authorList>
            <person name="Zhao G."/>
            <person name="Shen L."/>
        </authorList>
    </citation>
    <scope>NUCLEOTIDE SEQUENCE [LARGE SCALE GENOMIC DNA]</scope>
    <source>
        <strain evidence="1 2">XZZS9</strain>
    </source>
</reference>
<name>A0ABS5QH71_9PROT</name>
<dbReference type="Proteomes" id="UP000766336">
    <property type="component" value="Unassembled WGS sequence"/>
</dbReference>
<dbReference type="RefSeq" id="WP_213671008.1">
    <property type="nucleotide sequence ID" value="NZ_JAHCDA010000003.1"/>
</dbReference>
<comment type="caution">
    <text evidence="1">The sequence shown here is derived from an EMBL/GenBank/DDBJ whole genome shotgun (WGS) entry which is preliminary data.</text>
</comment>